<comment type="caution">
    <text evidence="1">The sequence shown here is derived from an EMBL/GenBank/DDBJ whole genome shotgun (WGS) entry which is preliminary data.</text>
</comment>
<protein>
    <submittedName>
        <fullName evidence="1">Uncharacterized protein</fullName>
    </submittedName>
</protein>
<evidence type="ECO:0000313" key="1">
    <source>
        <dbReference type="EMBL" id="KAF7787850.1"/>
    </source>
</evidence>
<sequence>MITKKATLYIFHSNSGQKAFLTANYDRTASAKETLKYELIGPNATTWSYDYPECQKIYAQDDISVKPANQDKYRGQALFSIDHHHNWLYTKSLFTDQDDSGAKFKALVRALIGYALTGNDAPLLEAAQAALVDIKDLVLTEANTEVEA</sequence>
<gene>
    <name evidence="1" type="ORF">PRUB_a2357</name>
</gene>
<reference evidence="1 2" key="1">
    <citation type="journal article" date="2012" name="J. Bacteriol.">
        <title>Genome sequence of the cycloprodigiosin-producing bacterial strain Pseudoalteromonas rubra ATCC 29570(T).</title>
        <authorList>
            <person name="Xie B.B."/>
            <person name="Shu Y.L."/>
            <person name="Qin Q.L."/>
            <person name="Rong J.C."/>
            <person name="Zhang X.Y."/>
            <person name="Chen X.L."/>
            <person name="Zhou B.C."/>
            <person name="Zhang Y.Z."/>
        </authorList>
    </citation>
    <scope>NUCLEOTIDE SEQUENCE [LARGE SCALE GENOMIC DNA]</scope>
    <source>
        <strain evidence="1 2">DSM 6842</strain>
    </source>
</reference>
<dbReference type="GeneID" id="61356676"/>
<dbReference type="AlphaFoldDB" id="A0A8T0CB86"/>
<dbReference type="RefSeq" id="WP_010384077.1">
    <property type="nucleotide sequence ID" value="NZ_AHCD03000027.1"/>
</dbReference>
<name>A0A8T0CB86_9GAMM</name>
<organism evidence="1 2">
    <name type="scientific">Pseudoalteromonas rubra</name>
    <dbReference type="NCBI Taxonomy" id="43658"/>
    <lineage>
        <taxon>Bacteria</taxon>
        <taxon>Pseudomonadati</taxon>
        <taxon>Pseudomonadota</taxon>
        <taxon>Gammaproteobacteria</taxon>
        <taxon>Alteromonadales</taxon>
        <taxon>Pseudoalteromonadaceae</taxon>
        <taxon>Pseudoalteromonas</taxon>
    </lineage>
</organism>
<dbReference type="Proteomes" id="UP000016480">
    <property type="component" value="Unassembled WGS sequence"/>
</dbReference>
<dbReference type="EMBL" id="AHCD03000027">
    <property type="protein sequence ID" value="KAF7787850.1"/>
    <property type="molecule type" value="Genomic_DNA"/>
</dbReference>
<evidence type="ECO:0000313" key="2">
    <source>
        <dbReference type="Proteomes" id="UP000016480"/>
    </source>
</evidence>
<accession>A0A8T0CB86</accession>
<proteinExistence type="predicted"/>